<proteinExistence type="predicted"/>
<evidence type="ECO:0000256" key="7">
    <source>
        <dbReference type="SAM" id="MobiDB-lite"/>
    </source>
</evidence>
<evidence type="ECO:0000256" key="1">
    <source>
        <dbReference type="ARBA" id="ARBA00004123"/>
    </source>
</evidence>
<keyword evidence="10" id="KW-1185">Reference proteome</keyword>
<protein>
    <recommendedName>
        <fullName evidence="8">BHLH domain-containing protein</fullName>
    </recommendedName>
</protein>
<dbReference type="SUPFAM" id="SSF47459">
    <property type="entry name" value="HLH, helix-loop-helix DNA-binding domain"/>
    <property type="match status" value="1"/>
</dbReference>
<evidence type="ECO:0000313" key="9">
    <source>
        <dbReference type="EMBL" id="EYU24387.1"/>
    </source>
</evidence>
<dbReference type="PANTHER" id="PTHR47075">
    <property type="entry name" value="TRANSCRIPTION FACTOR BHLH47"/>
    <property type="match status" value="1"/>
</dbReference>
<evidence type="ECO:0000259" key="8">
    <source>
        <dbReference type="PROSITE" id="PS50888"/>
    </source>
</evidence>
<feature type="region of interest" description="Disordered" evidence="7">
    <location>
        <begin position="1"/>
        <end position="44"/>
    </location>
</feature>
<dbReference type="Proteomes" id="UP000030748">
    <property type="component" value="Unassembled WGS sequence"/>
</dbReference>
<keyword evidence="4" id="KW-0804">Transcription</keyword>
<keyword evidence="5" id="KW-0539">Nucleus</keyword>
<feature type="compositionally biased region" description="Basic residues" evidence="7">
    <location>
        <begin position="26"/>
        <end position="38"/>
    </location>
</feature>
<dbReference type="InterPro" id="IPR057075">
    <property type="entry name" value="bHLH_IRO3"/>
</dbReference>
<keyword evidence="6" id="KW-0175">Coiled coil</keyword>
<feature type="coiled-coil region" evidence="6">
    <location>
        <begin position="75"/>
        <end position="130"/>
    </location>
</feature>
<dbReference type="PROSITE" id="PS50888">
    <property type="entry name" value="BHLH"/>
    <property type="match status" value="1"/>
</dbReference>
<evidence type="ECO:0000256" key="6">
    <source>
        <dbReference type="SAM" id="Coils"/>
    </source>
</evidence>
<sequence>MHSDTAPVVTSKMAMETSTSGDHSSKKNKGKVPKRIHKSEREKMKREHLNELFLALANSLELPDEDNSNGKASLLTEATRLVKEMLTQIDSLKKENAALLSESQYVTVEKNELKDETSTLAAQIGELQTELKSRVSDSELDLNVVPPEYHNHGAASHGTTGGWGPLAPAGHPQVQIVSPLQFAALCSNIQAYSEVDKEQTESSHISTVSKPHARYPTPADKWPSQVLENQPVLGKRGSGNSN</sequence>
<accession>A0A022Q6U6</accession>
<evidence type="ECO:0000313" key="10">
    <source>
        <dbReference type="Proteomes" id="UP000030748"/>
    </source>
</evidence>
<dbReference type="Pfam" id="PF23177">
    <property type="entry name" value="bHLH_IRO3"/>
    <property type="match status" value="1"/>
</dbReference>
<dbReference type="PhylomeDB" id="A0A022Q6U6"/>
<dbReference type="Gene3D" id="4.10.280.10">
    <property type="entry name" value="Helix-loop-helix DNA-binding domain"/>
    <property type="match status" value="1"/>
</dbReference>
<evidence type="ECO:0000256" key="5">
    <source>
        <dbReference type="ARBA" id="ARBA00023242"/>
    </source>
</evidence>
<dbReference type="GO" id="GO:0005634">
    <property type="term" value="C:nucleus"/>
    <property type="evidence" value="ECO:0000318"/>
    <property type="project" value="GO_Central"/>
</dbReference>
<feature type="region of interest" description="Disordered" evidence="7">
    <location>
        <begin position="195"/>
        <end position="242"/>
    </location>
</feature>
<dbReference type="GO" id="GO:0003677">
    <property type="term" value="F:DNA binding"/>
    <property type="evidence" value="ECO:0007669"/>
    <property type="project" value="UniProtKB-KW"/>
</dbReference>
<keyword evidence="3" id="KW-0238">DNA-binding</keyword>
<dbReference type="OMA" id="VVVLPMQ"/>
<dbReference type="InterPro" id="IPR011598">
    <property type="entry name" value="bHLH_dom"/>
</dbReference>
<gene>
    <name evidence="9" type="ORF">MIMGU_mgv1a012721mg</name>
</gene>
<evidence type="ECO:0000256" key="3">
    <source>
        <dbReference type="ARBA" id="ARBA00023125"/>
    </source>
</evidence>
<evidence type="ECO:0000256" key="4">
    <source>
        <dbReference type="ARBA" id="ARBA00023163"/>
    </source>
</evidence>
<dbReference type="GO" id="GO:0003700">
    <property type="term" value="F:DNA-binding transcription factor activity"/>
    <property type="evidence" value="ECO:0000318"/>
    <property type="project" value="GO_Central"/>
</dbReference>
<comment type="subcellular location">
    <subcellularLocation>
        <location evidence="1">Nucleus</location>
    </subcellularLocation>
</comment>
<dbReference type="InterPro" id="IPR036638">
    <property type="entry name" value="HLH_DNA-bd_sf"/>
</dbReference>
<dbReference type="OrthoDB" id="1931098at2759"/>
<dbReference type="PANTHER" id="PTHR47075:SF10">
    <property type="entry name" value="TRANSCRIPTION FACTOR BHLH47-LIKE"/>
    <property type="match status" value="1"/>
</dbReference>
<dbReference type="eggNOG" id="ENOG502RYQ6">
    <property type="taxonomic scope" value="Eukaryota"/>
</dbReference>
<evidence type="ECO:0000256" key="2">
    <source>
        <dbReference type="ARBA" id="ARBA00023015"/>
    </source>
</evidence>
<reference evidence="9 10" key="1">
    <citation type="journal article" date="2013" name="Proc. Natl. Acad. Sci. U.S.A.">
        <title>Fine-scale variation in meiotic recombination in Mimulus inferred from population shotgun sequencing.</title>
        <authorList>
            <person name="Hellsten U."/>
            <person name="Wright K.M."/>
            <person name="Jenkins J."/>
            <person name="Shu S."/>
            <person name="Yuan Y."/>
            <person name="Wessler S.R."/>
            <person name="Schmutz J."/>
            <person name="Willis J.H."/>
            <person name="Rokhsar D.S."/>
        </authorList>
    </citation>
    <scope>NUCLEOTIDE SEQUENCE [LARGE SCALE GENOMIC DNA]</scope>
    <source>
        <strain evidence="10">cv. DUN x IM62</strain>
    </source>
</reference>
<dbReference type="STRING" id="4155.A0A022Q6U6"/>
<feature type="domain" description="BHLH" evidence="8">
    <location>
        <begin position="33"/>
        <end position="85"/>
    </location>
</feature>
<organism evidence="9 10">
    <name type="scientific">Erythranthe guttata</name>
    <name type="common">Yellow monkey flower</name>
    <name type="synonym">Mimulus guttatus</name>
    <dbReference type="NCBI Taxonomy" id="4155"/>
    <lineage>
        <taxon>Eukaryota</taxon>
        <taxon>Viridiplantae</taxon>
        <taxon>Streptophyta</taxon>
        <taxon>Embryophyta</taxon>
        <taxon>Tracheophyta</taxon>
        <taxon>Spermatophyta</taxon>
        <taxon>Magnoliopsida</taxon>
        <taxon>eudicotyledons</taxon>
        <taxon>Gunneridae</taxon>
        <taxon>Pentapetalae</taxon>
        <taxon>asterids</taxon>
        <taxon>lamiids</taxon>
        <taxon>Lamiales</taxon>
        <taxon>Phrymaceae</taxon>
        <taxon>Erythranthe</taxon>
    </lineage>
</organism>
<dbReference type="KEGG" id="egt:105972595"/>
<dbReference type="EMBL" id="KI632125">
    <property type="protein sequence ID" value="EYU24387.1"/>
    <property type="molecule type" value="Genomic_DNA"/>
</dbReference>
<name>A0A022Q6U6_ERYGU</name>
<dbReference type="AlphaFoldDB" id="A0A022Q6U6"/>
<dbReference type="GO" id="GO:0046983">
    <property type="term" value="F:protein dimerization activity"/>
    <property type="evidence" value="ECO:0007669"/>
    <property type="project" value="InterPro"/>
</dbReference>
<keyword evidence="2" id="KW-0805">Transcription regulation</keyword>